<feature type="transmembrane region" description="Helical" evidence="1">
    <location>
        <begin position="7"/>
        <end position="28"/>
    </location>
</feature>
<accession>A0A1B1LKF7</accession>
<organism evidence="2 3">
    <name type="scientific">Citrobacter phage SH4</name>
    <dbReference type="NCBI Taxonomy" id="1805467"/>
    <lineage>
        <taxon>Viruses</taxon>
        <taxon>Duplodnaviria</taxon>
        <taxon>Heunggongvirae</taxon>
        <taxon>Uroviricota</taxon>
        <taxon>Caudoviricetes</taxon>
        <taxon>Autographivirales</taxon>
        <taxon>Autotranscriptaviridae</taxon>
        <taxon>Studiervirinae</taxon>
        <taxon>Kayfunavirus</taxon>
        <taxon>Kayfunavirus SH4</taxon>
    </lineage>
</organism>
<evidence type="ECO:0000256" key="1">
    <source>
        <dbReference type="SAM" id="Phobius"/>
    </source>
</evidence>
<proteinExistence type="predicted"/>
<evidence type="ECO:0000313" key="3">
    <source>
        <dbReference type="Proteomes" id="UP000202940"/>
    </source>
</evidence>
<keyword evidence="1" id="KW-0812">Transmembrane</keyword>
<dbReference type="KEGG" id="vg:29062677"/>
<dbReference type="InterPro" id="IPR035148">
    <property type="entry name" value="DUF5480"/>
</dbReference>
<dbReference type="GeneID" id="29062677"/>
<dbReference type="Proteomes" id="UP000202940">
    <property type="component" value="Segment"/>
</dbReference>
<sequence length="104" mass="11607">MKKVDPFRLLTLEGLALYVSFLILLLPWSAISKGILLMLSSFVCLSVALRAIPGWLDTLSTTSSRDGLNRLSKLVEAEKKIAARGKTTTSDRDIADYKNFMEDR</sequence>
<keyword evidence="3" id="KW-1185">Reference proteome</keyword>
<reference evidence="2 3" key="1">
    <citation type="submission" date="2016-02" db="EMBL/GenBank/DDBJ databases">
        <title>Characterization of five Podoviridae phages infecting Citrobacter freundii.</title>
        <authorList>
            <person name="Hamdi S."/>
            <person name="Rousseau G.M."/>
            <person name="Labrie S.J."/>
            <person name="Saied Kourda R."/>
            <person name="Tremblay D.M."/>
            <person name="Moineau S."/>
            <person name="Ben Slama K."/>
        </authorList>
    </citation>
    <scope>NUCLEOTIDE SEQUENCE [LARGE SCALE GENOMIC DNA]</scope>
</reference>
<name>A0A1B1LKF7_9CAUD</name>
<dbReference type="OrthoDB" id="16244at10239"/>
<dbReference type="EMBL" id="KU687350">
    <property type="protein sequence ID" value="ANS53190.1"/>
    <property type="molecule type" value="Genomic_DNA"/>
</dbReference>
<evidence type="ECO:0000313" key="2">
    <source>
        <dbReference type="EMBL" id="ANS53190.1"/>
    </source>
</evidence>
<protein>
    <submittedName>
        <fullName evidence="2">Uncharacterized protein</fullName>
    </submittedName>
</protein>
<feature type="transmembrane region" description="Helical" evidence="1">
    <location>
        <begin position="34"/>
        <end position="56"/>
    </location>
</feature>
<dbReference type="RefSeq" id="YP_009279751.1">
    <property type="nucleotide sequence ID" value="NC_031018.1"/>
</dbReference>
<dbReference type="Pfam" id="PF17576">
    <property type="entry name" value="DUF5480"/>
    <property type="match status" value="1"/>
</dbReference>
<keyword evidence="1" id="KW-0472">Membrane</keyword>
<gene>
    <name evidence="2" type="ORF">sh4_0049</name>
</gene>
<keyword evidence="1" id="KW-1133">Transmembrane helix</keyword>